<evidence type="ECO:0000256" key="7">
    <source>
        <dbReference type="ARBA" id="ARBA00023136"/>
    </source>
</evidence>
<name>A0A7R8YLZ0_HERIL</name>
<keyword evidence="12" id="KW-1185">Reference proteome</keyword>
<keyword evidence="3" id="KW-0716">Sensory transduction</keyword>
<dbReference type="InParanoid" id="A0A7R8YLZ0"/>
<dbReference type="Pfam" id="PF02949">
    <property type="entry name" value="7tm_6"/>
    <property type="match status" value="1"/>
</dbReference>
<evidence type="ECO:0000256" key="3">
    <source>
        <dbReference type="ARBA" id="ARBA00022606"/>
    </source>
</evidence>
<dbReference type="InterPro" id="IPR004117">
    <property type="entry name" value="7tm6_olfct_rcpt"/>
</dbReference>
<keyword evidence="7 10" id="KW-0472">Membrane</keyword>
<keyword evidence="9" id="KW-0807">Transducer</keyword>
<dbReference type="PANTHER" id="PTHR21137:SF40">
    <property type="entry name" value="ODORANT RECEPTOR 56A"/>
    <property type="match status" value="1"/>
</dbReference>
<reference evidence="11 12" key="1">
    <citation type="submission" date="2020-11" db="EMBL/GenBank/DDBJ databases">
        <authorList>
            <person name="Wallbank WR R."/>
            <person name="Pardo Diaz C."/>
            <person name="Kozak K."/>
            <person name="Martin S."/>
            <person name="Jiggins C."/>
            <person name="Moest M."/>
            <person name="Warren A I."/>
            <person name="Generalovic N T."/>
            <person name="Byers J.R.P. K."/>
            <person name="Montejo-Kovacevich G."/>
            <person name="Yen C E."/>
        </authorList>
    </citation>
    <scope>NUCLEOTIDE SEQUENCE [LARGE SCALE GENOMIC DNA]</scope>
</reference>
<evidence type="ECO:0000256" key="10">
    <source>
        <dbReference type="SAM" id="Phobius"/>
    </source>
</evidence>
<evidence type="ECO:0000256" key="4">
    <source>
        <dbReference type="ARBA" id="ARBA00022692"/>
    </source>
</evidence>
<sequence length="243" mass="27915">MKLDAPEIYTFTSNPSYASYFTKRGMVVQGKRKEIIPAATFLIAESSDQVGASRDVVWREDMGNVERYHGYNQILTGAKNGLKKVLATSLSKENRIYDSYTKYITTMNYTIMAPLVLAMLLISIEGVFFIINHSQEWTLQRQDPMVGDGLYVMWSFITLGTLWIYYWHADEISVKSDGITNALYTFNWYEAPLSLRKDIAIFMGASMRTITLKSFFIRINTSSLFTILKTSYSYFTLLQNFAK</sequence>
<keyword evidence="5" id="KW-0552">Olfaction</keyword>
<dbReference type="EMBL" id="LR899009">
    <property type="protein sequence ID" value="CAD7077638.1"/>
    <property type="molecule type" value="Genomic_DNA"/>
</dbReference>
<proteinExistence type="predicted"/>
<evidence type="ECO:0000256" key="9">
    <source>
        <dbReference type="ARBA" id="ARBA00023224"/>
    </source>
</evidence>
<evidence type="ECO:0000256" key="5">
    <source>
        <dbReference type="ARBA" id="ARBA00022725"/>
    </source>
</evidence>
<dbReference type="OrthoDB" id="7281178at2759"/>
<keyword evidence="2" id="KW-1003">Cell membrane</keyword>
<protein>
    <submittedName>
        <fullName evidence="11">Uncharacterized protein</fullName>
    </submittedName>
</protein>
<feature type="transmembrane region" description="Helical" evidence="10">
    <location>
        <begin position="151"/>
        <end position="167"/>
    </location>
</feature>
<dbReference type="GO" id="GO:0007165">
    <property type="term" value="P:signal transduction"/>
    <property type="evidence" value="ECO:0007669"/>
    <property type="project" value="UniProtKB-KW"/>
</dbReference>
<keyword evidence="4 10" id="KW-0812">Transmembrane</keyword>
<dbReference type="AlphaFoldDB" id="A0A7R8YLZ0"/>
<dbReference type="PANTHER" id="PTHR21137">
    <property type="entry name" value="ODORANT RECEPTOR"/>
    <property type="match status" value="1"/>
</dbReference>
<dbReference type="GO" id="GO:0004984">
    <property type="term" value="F:olfactory receptor activity"/>
    <property type="evidence" value="ECO:0007669"/>
    <property type="project" value="InterPro"/>
</dbReference>
<evidence type="ECO:0000313" key="12">
    <source>
        <dbReference type="Proteomes" id="UP000594454"/>
    </source>
</evidence>
<comment type="subcellular location">
    <subcellularLocation>
        <location evidence="1">Cell membrane</location>
        <topology evidence="1">Multi-pass membrane protein</topology>
    </subcellularLocation>
</comment>
<dbReference type="GO" id="GO:0005549">
    <property type="term" value="F:odorant binding"/>
    <property type="evidence" value="ECO:0007669"/>
    <property type="project" value="InterPro"/>
</dbReference>
<organism evidence="11 12">
    <name type="scientific">Hermetia illucens</name>
    <name type="common">Black soldier fly</name>
    <dbReference type="NCBI Taxonomy" id="343691"/>
    <lineage>
        <taxon>Eukaryota</taxon>
        <taxon>Metazoa</taxon>
        <taxon>Ecdysozoa</taxon>
        <taxon>Arthropoda</taxon>
        <taxon>Hexapoda</taxon>
        <taxon>Insecta</taxon>
        <taxon>Pterygota</taxon>
        <taxon>Neoptera</taxon>
        <taxon>Endopterygota</taxon>
        <taxon>Diptera</taxon>
        <taxon>Brachycera</taxon>
        <taxon>Stratiomyomorpha</taxon>
        <taxon>Stratiomyidae</taxon>
        <taxon>Hermetiinae</taxon>
        <taxon>Hermetia</taxon>
    </lineage>
</organism>
<evidence type="ECO:0000256" key="1">
    <source>
        <dbReference type="ARBA" id="ARBA00004651"/>
    </source>
</evidence>
<dbReference type="GO" id="GO:0005886">
    <property type="term" value="C:plasma membrane"/>
    <property type="evidence" value="ECO:0007669"/>
    <property type="project" value="UniProtKB-SubCell"/>
</dbReference>
<feature type="transmembrane region" description="Helical" evidence="10">
    <location>
        <begin position="109"/>
        <end position="131"/>
    </location>
</feature>
<evidence type="ECO:0000313" key="11">
    <source>
        <dbReference type="EMBL" id="CAD7077638.1"/>
    </source>
</evidence>
<evidence type="ECO:0000256" key="2">
    <source>
        <dbReference type="ARBA" id="ARBA00022475"/>
    </source>
</evidence>
<dbReference type="Proteomes" id="UP000594454">
    <property type="component" value="Chromosome 1"/>
</dbReference>
<accession>A0A7R8YLZ0</accession>
<evidence type="ECO:0000256" key="8">
    <source>
        <dbReference type="ARBA" id="ARBA00023170"/>
    </source>
</evidence>
<keyword evidence="8" id="KW-0675">Receptor</keyword>
<evidence type="ECO:0000256" key="6">
    <source>
        <dbReference type="ARBA" id="ARBA00022989"/>
    </source>
</evidence>
<gene>
    <name evidence="11" type="ORF">HERILL_LOCUS968</name>
</gene>
<keyword evidence="6 10" id="KW-1133">Transmembrane helix</keyword>